<organism evidence="5 6">
    <name type="scientific">Commensalibacter nepenthis</name>
    <dbReference type="NCBI Taxonomy" id="3043872"/>
    <lineage>
        <taxon>Bacteria</taxon>
        <taxon>Pseudomonadati</taxon>
        <taxon>Pseudomonadota</taxon>
        <taxon>Alphaproteobacteria</taxon>
        <taxon>Acetobacterales</taxon>
        <taxon>Acetobacteraceae</taxon>
    </lineage>
</organism>
<evidence type="ECO:0000313" key="5">
    <source>
        <dbReference type="EMBL" id="MDI2112021.1"/>
    </source>
</evidence>
<dbReference type="PROSITE" id="PS51779">
    <property type="entry name" value="POTRA"/>
    <property type="match status" value="1"/>
</dbReference>
<dbReference type="RefSeq" id="WP_281461698.1">
    <property type="nucleotide sequence ID" value="NZ_JASBAN010000001.1"/>
</dbReference>
<comment type="caution">
    <text evidence="5">The sequence shown here is derived from an EMBL/GenBank/DDBJ whole genome shotgun (WGS) entry which is preliminary data.</text>
</comment>
<evidence type="ECO:0000313" key="6">
    <source>
        <dbReference type="Proteomes" id="UP001431775"/>
    </source>
</evidence>
<accession>A0ABT6Q565</accession>
<dbReference type="InterPro" id="IPR010827">
    <property type="entry name" value="BamA/TamA_POTRA"/>
</dbReference>
<dbReference type="Gene3D" id="3.10.20.310">
    <property type="entry name" value="membrane protein fhac"/>
    <property type="match status" value="1"/>
</dbReference>
<evidence type="ECO:0000256" key="2">
    <source>
        <dbReference type="ARBA" id="ARBA00023136"/>
    </source>
</evidence>
<dbReference type="EMBL" id="JASBAN010000001">
    <property type="protein sequence ID" value="MDI2112021.1"/>
    <property type="molecule type" value="Genomic_DNA"/>
</dbReference>
<dbReference type="InterPro" id="IPR034746">
    <property type="entry name" value="POTRA"/>
</dbReference>
<name>A0ABT6Q565_9PROT</name>
<dbReference type="Pfam" id="PF07244">
    <property type="entry name" value="POTRA"/>
    <property type="match status" value="1"/>
</dbReference>
<evidence type="ECO:0000256" key="1">
    <source>
        <dbReference type="ARBA" id="ARBA00004370"/>
    </source>
</evidence>
<evidence type="ECO:0000259" key="4">
    <source>
        <dbReference type="PROSITE" id="PS51779"/>
    </source>
</evidence>
<protein>
    <submittedName>
        <fullName evidence="5">POTRA domain-containing protein</fullName>
    </submittedName>
</protein>
<feature type="domain" description="POTRA" evidence="4">
    <location>
        <begin position="34"/>
        <end position="110"/>
    </location>
</feature>
<feature type="region of interest" description="Disordered" evidence="3">
    <location>
        <begin position="1"/>
        <end position="29"/>
    </location>
</feature>
<keyword evidence="2" id="KW-0472">Membrane</keyword>
<sequence length="117" mass="12901">MNTHSVSEISQGKTQQNTQENPASDTQEEYVSQATIKKISFTGNTAFTSQALQKVIPLKVGNVANAEIITNSMVKIAQLYKTKNIKITITPILEKKALNSTQIQFDIHEQQPAVKAN</sequence>
<keyword evidence="6" id="KW-1185">Reference proteome</keyword>
<comment type="subcellular location">
    <subcellularLocation>
        <location evidence="1">Membrane</location>
    </subcellularLocation>
</comment>
<reference evidence="5" key="1">
    <citation type="submission" date="2023-05" db="EMBL/GenBank/DDBJ databases">
        <title>Whole genome sequence of Commensalibacter sp.</title>
        <authorList>
            <person name="Charoenyingcharoen P."/>
            <person name="Yukphan P."/>
        </authorList>
    </citation>
    <scope>NUCLEOTIDE SEQUENCE</scope>
    <source>
        <strain evidence="5">TBRC 10068</strain>
    </source>
</reference>
<proteinExistence type="predicted"/>
<dbReference type="Proteomes" id="UP001431775">
    <property type="component" value="Unassembled WGS sequence"/>
</dbReference>
<evidence type="ECO:0000256" key="3">
    <source>
        <dbReference type="SAM" id="MobiDB-lite"/>
    </source>
</evidence>
<gene>
    <name evidence="5" type="ORF">QJV33_01735</name>
</gene>